<evidence type="ECO:0000256" key="7">
    <source>
        <dbReference type="ARBA" id="ARBA00023136"/>
    </source>
</evidence>
<feature type="transmembrane region" description="Helical" evidence="8">
    <location>
        <begin position="32"/>
        <end position="50"/>
    </location>
</feature>
<protein>
    <recommendedName>
        <fullName evidence="8">Probable membrane transporter protein</fullName>
    </recommendedName>
</protein>
<keyword evidence="5 8" id="KW-0812">Transmembrane</keyword>
<dbReference type="GO" id="GO:0005886">
    <property type="term" value="C:plasma membrane"/>
    <property type="evidence" value="ECO:0007669"/>
    <property type="project" value="UniProtKB-SubCell"/>
</dbReference>
<dbReference type="Pfam" id="PF01925">
    <property type="entry name" value="TauE"/>
    <property type="match status" value="1"/>
</dbReference>
<keyword evidence="6 8" id="KW-1133">Transmembrane helix</keyword>
<evidence type="ECO:0000256" key="4">
    <source>
        <dbReference type="ARBA" id="ARBA00022475"/>
    </source>
</evidence>
<reference evidence="9" key="1">
    <citation type="submission" date="2018-07" db="EMBL/GenBank/DDBJ databases">
        <authorList>
            <person name="Somerville V."/>
        </authorList>
    </citation>
    <scope>NUCLEOTIDE SEQUENCE</scope>
    <source>
        <strain evidence="9">NWC_2_2</strain>
    </source>
</reference>
<proteinExistence type="inferred from homology"/>
<evidence type="ECO:0000313" key="9">
    <source>
        <dbReference type="EMBL" id="AZA15588.1"/>
    </source>
</evidence>
<accession>A0A1L3JUI5</accession>
<evidence type="ECO:0000256" key="1">
    <source>
        <dbReference type="ARBA" id="ARBA00004651"/>
    </source>
</evidence>
<feature type="transmembrane region" description="Helical" evidence="8">
    <location>
        <begin position="134"/>
        <end position="160"/>
    </location>
</feature>
<dbReference type="AlphaFoldDB" id="A0A1L3JUI5"/>
<comment type="similarity">
    <text evidence="2 8">Belongs to the 4-toluene sulfonate uptake permease (TSUP) (TC 2.A.102) family.</text>
</comment>
<keyword evidence="3" id="KW-0813">Transport</keyword>
<keyword evidence="7 8" id="KW-0472">Membrane</keyword>
<feature type="transmembrane region" description="Helical" evidence="8">
    <location>
        <begin position="194"/>
        <end position="212"/>
    </location>
</feature>
<dbReference type="InterPro" id="IPR052017">
    <property type="entry name" value="TSUP"/>
</dbReference>
<dbReference type="OrthoDB" id="2329556at2"/>
<evidence type="ECO:0000256" key="6">
    <source>
        <dbReference type="ARBA" id="ARBA00022989"/>
    </source>
</evidence>
<feature type="transmembrane region" description="Helical" evidence="8">
    <location>
        <begin position="71"/>
        <end position="90"/>
    </location>
</feature>
<sequence>MQFSYLIILGVLAGIVAAVASMASLVSYPGLLLFGLSPVSANMTNTAALVTTGFGSLSSCLKEMRGHWGELWRYAFFQLTGALIGGWLLVQFPGKIFQKLVPFFVLFSAGLLLYSGRQKQPKQATKLGRIGAYFGLFVAGIYAGYFGAASGVLTLIFLTALSDSSFVVINAIKSVIGSLANLVALALFAFKGGVNWPVAFPLAIGLFIGGYFGQKMIKYLKPAWVRWITACFSVLLAVYLGWRAWG</sequence>
<name>A0A1L3JUI5_LACDL</name>
<dbReference type="RefSeq" id="WP_016396805.1">
    <property type="nucleotide sequence ID" value="NZ_BJLO01000008.1"/>
</dbReference>
<dbReference type="PANTHER" id="PTHR30269">
    <property type="entry name" value="TRANSMEMBRANE PROTEIN YFCA"/>
    <property type="match status" value="1"/>
</dbReference>
<feature type="transmembrane region" description="Helical" evidence="8">
    <location>
        <begin position="166"/>
        <end position="187"/>
    </location>
</feature>
<dbReference type="EMBL" id="CP031023">
    <property type="protein sequence ID" value="AZA15588.1"/>
    <property type="molecule type" value="Genomic_DNA"/>
</dbReference>
<keyword evidence="4 8" id="KW-1003">Cell membrane</keyword>
<gene>
    <name evidence="9" type="ORF">DQL93_02540</name>
</gene>
<comment type="subcellular location">
    <subcellularLocation>
        <location evidence="1 8">Cell membrane</location>
        <topology evidence="1 8">Multi-pass membrane protein</topology>
    </subcellularLocation>
</comment>
<organism evidence="9">
    <name type="scientific">Lactobacillus delbrueckii subsp. lactis</name>
    <dbReference type="NCBI Taxonomy" id="29397"/>
    <lineage>
        <taxon>Bacteria</taxon>
        <taxon>Bacillati</taxon>
        <taxon>Bacillota</taxon>
        <taxon>Bacilli</taxon>
        <taxon>Lactobacillales</taxon>
        <taxon>Lactobacillaceae</taxon>
        <taxon>Lactobacillus</taxon>
    </lineage>
</organism>
<feature type="transmembrane region" description="Helical" evidence="8">
    <location>
        <begin position="96"/>
        <end position="114"/>
    </location>
</feature>
<evidence type="ECO:0000256" key="3">
    <source>
        <dbReference type="ARBA" id="ARBA00022448"/>
    </source>
</evidence>
<dbReference type="InterPro" id="IPR002781">
    <property type="entry name" value="TM_pro_TauE-like"/>
</dbReference>
<evidence type="ECO:0000256" key="5">
    <source>
        <dbReference type="ARBA" id="ARBA00022692"/>
    </source>
</evidence>
<evidence type="ECO:0000256" key="2">
    <source>
        <dbReference type="ARBA" id="ARBA00009142"/>
    </source>
</evidence>
<feature type="transmembrane region" description="Helical" evidence="8">
    <location>
        <begin position="224"/>
        <end position="242"/>
    </location>
</feature>
<evidence type="ECO:0000256" key="8">
    <source>
        <dbReference type="RuleBase" id="RU363041"/>
    </source>
</evidence>
<dbReference type="PANTHER" id="PTHR30269:SF0">
    <property type="entry name" value="MEMBRANE TRANSPORTER PROTEIN YFCA-RELATED"/>
    <property type="match status" value="1"/>
</dbReference>